<organism evidence="1 2">
    <name type="scientific">Pediococcus pentosaceus</name>
    <dbReference type="NCBI Taxonomy" id="1255"/>
    <lineage>
        <taxon>Bacteria</taxon>
        <taxon>Bacillati</taxon>
        <taxon>Bacillota</taxon>
        <taxon>Bacilli</taxon>
        <taxon>Lactobacillales</taxon>
        <taxon>Lactobacillaceae</taxon>
        <taxon>Pediococcus</taxon>
    </lineage>
</organism>
<name>A0ABD7X5D5_PEDPE</name>
<proteinExistence type="predicted"/>
<dbReference type="Proteomes" id="UP001214131">
    <property type="component" value="Chromosome"/>
</dbReference>
<dbReference type="Pfam" id="PF07852">
    <property type="entry name" value="DUF1642"/>
    <property type="match status" value="1"/>
</dbReference>
<evidence type="ECO:0000313" key="2">
    <source>
        <dbReference type="Proteomes" id="UP001214131"/>
    </source>
</evidence>
<dbReference type="EMBL" id="CP118739">
    <property type="protein sequence ID" value="WEA56796.1"/>
    <property type="molecule type" value="Genomic_DNA"/>
</dbReference>
<sequence>MTKEEYVKTLKKSAADEVADIIHDDYCDGYVDGLKKAIDLAEKLDEPKKVVIPQFVADWIEEYSKWCSHLGIVNQIISNKAVENDGWLNSGDNQELLLNAITNGYEVEKEPKYLVKIKGICQGNQWLDYEVVGDLLYFELNTESEKYKTYFTKQWLKDNWSEYDAYNNAGLLEFEEVKDD</sequence>
<protein>
    <submittedName>
        <fullName evidence="1">DUF1642 domain-containing protein</fullName>
    </submittedName>
</protein>
<evidence type="ECO:0000313" key="1">
    <source>
        <dbReference type="EMBL" id="WEA56796.1"/>
    </source>
</evidence>
<reference evidence="1 2" key="1">
    <citation type="submission" date="2023-02" db="EMBL/GenBank/DDBJ databases">
        <title>Comparative genomics and fermentation flavor characterization of five lactic acid bacteria reveal flavor biosynthesis metabolic pathways in fermented muskmelon puree.</title>
        <authorList>
            <person name="Yuan L."/>
            <person name="Li M."/>
            <person name="Xu X."/>
            <person name="Lao F."/>
            <person name="Wu J."/>
        </authorList>
    </citation>
    <scope>NUCLEOTIDE SEQUENCE [LARGE SCALE GENOMIC DNA]</scope>
    <source>
        <strain evidence="1 2">Ca-4</strain>
    </source>
</reference>
<dbReference type="InterPro" id="IPR012865">
    <property type="entry name" value="DUF1642"/>
</dbReference>
<gene>
    <name evidence="1" type="ORF">PWB86_06260</name>
</gene>
<dbReference type="RefSeq" id="WP_275000525.1">
    <property type="nucleotide sequence ID" value="NZ_CP118739.1"/>
</dbReference>
<dbReference type="AlphaFoldDB" id="A0ABD7X5D5"/>
<accession>A0ABD7X5D5</accession>